<feature type="domain" description="CRAL-TRIO" evidence="1">
    <location>
        <begin position="128"/>
        <end position="247"/>
    </location>
</feature>
<dbReference type="PROSITE" id="PS50191">
    <property type="entry name" value="CRAL_TRIO"/>
    <property type="match status" value="1"/>
</dbReference>
<dbReference type="Gene3D" id="1.20.5.1200">
    <property type="entry name" value="Alpha-tocopherol transfer"/>
    <property type="match status" value="1"/>
</dbReference>
<dbReference type="EMBL" id="JALNTZ010000008">
    <property type="protein sequence ID" value="KAJ3643782.1"/>
    <property type="molecule type" value="Genomic_DNA"/>
</dbReference>
<keyword evidence="3" id="KW-1185">Reference proteome</keyword>
<sequence length="299" mass="34800">MDLLSISCNERAEILKHYGVSEEQVKEDVELIKSWKQKQPHLPENTSDDFIARVLLRNKFRVERTKEKLDNYYTLRGYHDALVRDFENIVPSKHFITHLPLPKLTPNYERVIIMKLINTDIEVYDMLELIKLDLAVTEVTMQYDGSIGVRYVIDFGGFTLRHLAKWNPLLLNKHVTLIEKAYSCRIMGFHCINVPDFATNILGLLKIVLRAKIYDKLKINSSLESLYEVIPKECLPSEYGGSCSNIPSLLKKWDEVFQNHRNFFVENYKNVSMEHLRTADLDKSDSFGPDGTFKRLTID</sequence>
<dbReference type="AlphaFoldDB" id="A0AA38HWB5"/>
<dbReference type="PANTHER" id="PTHR10174:SF222">
    <property type="entry name" value="GH10083P-RELATED"/>
    <property type="match status" value="1"/>
</dbReference>
<dbReference type="Gene3D" id="1.10.8.20">
    <property type="entry name" value="N-terminal domain of phosphatidylinositol transfer protein sec14p"/>
    <property type="match status" value="1"/>
</dbReference>
<dbReference type="InterPro" id="IPR036273">
    <property type="entry name" value="CRAL/TRIO_N_dom_sf"/>
</dbReference>
<evidence type="ECO:0000313" key="2">
    <source>
        <dbReference type="EMBL" id="KAJ3643782.1"/>
    </source>
</evidence>
<comment type="caution">
    <text evidence="2">The sequence shown here is derived from an EMBL/GenBank/DDBJ whole genome shotgun (WGS) entry which is preliminary data.</text>
</comment>
<dbReference type="PANTHER" id="PTHR10174">
    <property type="entry name" value="ALPHA-TOCOPHEROL TRANSFER PROTEIN-RELATED"/>
    <property type="match status" value="1"/>
</dbReference>
<dbReference type="InterPro" id="IPR001251">
    <property type="entry name" value="CRAL-TRIO_dom"/>
</dbReference>
<reference evidence="2" key="1">
    <citation type="journal article" date="2023" name="G3 (Bethesda)">
        <title>Whole genome assemblies of Zophobas morio and Tenebrio molitor.</title>
        <authorList>
            <person name="Kaur S."/>
            <person name="Stinson S.A."/>
            <person name="diCenzo G.C."/>
        </authorList>
    </citation>
    <scope>NUCLEOTIDE SEQUENCE</scope>
    <source>
        <strain evidence="2">QUZm001</strain>
    </source>
</reference>
<dbReference type="GO" id="GO:1902936">
    <property type="term" value="F:phosphatidylinositol bisphosphate binding"/>
    <property type="evidence" value="ECO:0007669"/>
    <property type="project" value="TreeGrafter"/>
</dbReference>
<dbReference type="GO" id="GO:0016020">
    <property type="term" value="C:membrane"/>
    <property type="evidence" value="ECO:0007669"/>
    <property type="project" value="TreeGrafter"/>
</dbReference>
<dbReference type="Gene3D" id="3.40.525.10">
    <property type="entry name" value="CRAL-TRIO lipid binding domain"/>
    <property type="match status" value="1"/>
</dbReference>
<dbReference type="CDD" id="cd00170">
    <property type="entry name" value="SEC14"/>
    <property type="match status" value="1"/>
</dbReference>
<accession>A0AA38HWB5</accession>
<dbReference type="SUPFAM" id="SSF52087">
    <property type="entry name" value="CRAL/TRIO domain"/>
    <property type="match status" value="1"/>
</dbReference>
<gene>
    <name evidence="2" type="ORF">Zmor_026470</name>
</gene>
<organism evidence="2 3">
    <name type="scientific">Zophobas morio</name>
    <dbReference type="NCBI Taxonomy" id="2755281"/>
    <lineage>
        <taxon>Eukaryota</taxon>
        <taxon>Metazoa</taxon>
        <taxon>Ecdysozoa</taxon>
        <taxon>Arthropoda</taxon>
        <taxon>Hexapoda</taxon>
        <taxon>Insecta</taxon>
        <taxon>Pterygota</taxon>
        <taxon>Neoptera</taxon>
        <taxon>Endopterygota</taxon>
        <taxon>Coleoptera</taxon>
        <taxon>Polyphaga</taxon>
        <taxon>Cucujiformia</taxon>
        <taxon>Tenebrionidae</taxon>
        <taxon>Zophobas</taxon>
    </lineage>
</organism>
<evidence type="ECO:0000313" key="3">
    <source>
        <dbReference type="Proteomes" id="UP001168821"/>
    </source>
</evidence>
<dbReference type="Pfam" id="PF00650">
    <property type="entry name" value="CRAL_TRIO"/>
    <property type="match status" value="1"/>
</dbReference>
<name>A0AA38HWB5_9CUCU</name>
<evidence type="ECO:0000259" key="1">
    <source>
        <dbReference type="PROSITE" id="PS50191"/>
    </source>
</evidence>
<dbReference type="Proteomes" id="UP001168821">
    <property type="component" value="Unassembled WGS sequence"/>
</dbReference>
<protein>
    <recommendedName>
        <fullName evidence="1">CRAL-TRIO domain-containing protein</fullName>
    </recommendedName>
</protein>
<dbReference type="SUPFAM" id="SSF46938">
    <property type="entry name" value="CRAL/TRIO N-terminal domain"/>
    <property type="match status" value="1"/>
</dbReference>
<dbReference type="SMART" id="SM00516">
    <property type="entry name" value="SEC14"/>
    <property type="match status" value="1"/>
</dbReference>
<dbReference type="InterPro" id="IPR036865">
    <property type="entry name" value="CRAL-TRIO_dom_sf"/>
</dbReference>
<proteinExistence type="predicted"/>
<dbReference type="PRINTS" id="PR00180">
    <property type="entry name" value="CRETINALDHBP"/>
</dbReference>